<keyword evidence="5" id="KW-1015">Disulfide bond</keyword>
<dbReference type="InterPro" id="IPR001846">
    <property type="entry name" value="VWF_type-D"/>
</dbReference>
<keyword evidence="3" id="KW-1133">Transmembrane helix</keyword>
<proteinExistence type="predicted"/>
<feature type="domain" description="VWFD" evidence="7">
    <location>
        <begin position="210"/>
        <end position="412"/>
    </location>
</feature>
<feature type="domain" description="AMOP" evidence="6">
    <location>
        <begin position="68"/>
        <end position="198"/>
    </location>
</feature>
<evidence type="ECO:0000256" key="5">
    <source>
        <dbReference type="ARBA" id="ARBA00023157"/>
    </source>
</evidence>
<dbReference type="InterPro" id="IPR051495">
    <property type="entry name" value="Epithelial_Barrier/Signaling"/>
</dbReference>
<dbReference type="PROSITE" id="PS50856">
    <property type="entry name" value="AMOP"/>
    <property type="match status" value="1"/>
</dbReference>
<dbReference type="GO" id="GO:0016020">
    <property type="term" value="C:membrane"/>
    <property type="evidence" value="ECO:0007669"/>
    <property type="project" value="UniProtKB-SubCell"/>
</dbReference>
<evidence type="ECO:0000313" key="9">
    <source>
        <dbReference type="Proteomes" id="UP001209878"/>
    </source>
</evidence>
<dbReference type="Pfam" id="PF23263">
    <property type="entry name" value="C8-3_MUC4"/>
    <property type="match status" value="1"/>
</dbReference>
<dbReference type="GO" id="GO:0005509">
    <property type="term" value="F:calcium ion binding"/>
    <property type="evidence" value="ECO:0007669"/>
    <property type="project" value="InterPro"/>
</dbReference>
<sequence>MHIYLDMGWNNEYIDQRSMIGYLSLKSTEVNSLLVAPSLKSTAFRLDTLLGNTGVNGRYIFNVAPGRQKHNYAQKCRNWHAKEMKRMSLVRYYLLSTLGCPCDLRLARRDGRWRFDWKQYFETNFKRRCIYESATCGQSTQECCYSPSGSLITTEAGRGVQTFFYHPHSSTLHHKYDVLPKQWCCYLTDNCDLFYEVRPMDRCNGYTPLHTGWLYGDPHIRTLDGFEYTFNGLGEYTLIETTHREFTLQGRTAKVHNDKGQETDATVFSAFAARDRDSDTVHVEITTSRQGLAIFVENENVTDWFTSATATDSQEYICVSVTKTNFTQIEITYATGFSLTITLKAEQLDITVGAPNTFKGYTKGLMGVFNDDSTDDLLPPGENAEPLSNRSSDKTIFEEFGGRWRIEEIDSLFYYAPGERYATFARTAFTPRFLEDVLANMTISQRKMAHEKCGNNKDCLYDYAITGKEEVAKATLDTNSKNKEDSETSSNASPNITVDVVFNVTVGEINSLSLTTVDQDGDTVKVTLESMLPDGATFENNVYTWTPTNMDVVNISFSAADGKGGVAAADVVVNLCNCSGHGECLFDLLANGYELKQTFRIVQCNCSIEWEGDHCESDFDGCQDNPCTEGTNCTDVSPSEHIASGKAFHCSECPPGTEESEGICLPINECDPENPRHDCGHKCVDETDGYKCVCMAGYRLRNGMKKCTGMSNTYSSHLPTRNSQHTYMHTLYTYIHSYIHTSVNANIHTYMHTYTHTYIHTYIQA</sequence>
<dbReference type="PANTHER" id="PTHR13802">
    <property type="entry name" value="MUCIN 4-RELATED"/>
    <property type="match status" value="1"/>
</dbReference>
<comment type="subcellular location">
    <subcellularLocation>
        <location evidence="1">Membrane</location>
    </subcellularLocation>
</comment>
<evidence type="ECO:0000259" key="6">
    <source>
        <dbReference type="PROSITE" id="PS50856"/>
    </source>
</evidence>
<dbReference type="SMART" id="SM00181">
    <property type="entry name" value="EGF"/>
    <property type="match status" value="2"/>
</dbReference>
<dbReference type="InterPro" id="IPR001881">
    <property type="entry name" value="EGF-like_Ca-bd_dom"/>
</dbReference>
<organism evidence="8 9">
    <name type="scientific">Ridgeia piscesae</name>
    <name type="common">Tubeworm</name>
    <dbReference type="NCBI Taxonomy" id="27915"/>
    <lineage>
        <taxon>Eukaryota</taxon>
        <taxon>Metazoa</taxon>
        <taxon>Spiralia</taxon>
        <taxon>Lophotrochozoa</taxon>
        <taxon>Annelida</taxon>
        <taxon>Polychaeta</taxon>
        <taxon>Sedentaria</taxon>
        <taxon>Canalipalpata</taxon>
        <taxon>Sabellida</taxon>
        <taxon>Siboglinidae</taxon>
        <taxon>Ridgeia</taxon>
    </lineage>
</organism>
<dbReference type="SMART" id="SM00179">
    <property type="entry name" value="EGF_CA"/>
    <property type="match status" value="2"/>
</dbReference>
<reference evidence="8" key="1">
    <citation type="journal article" date="2023" name="Mol. Biol. Evol.">
        <title>Third-Generation Sequencing Reveals the Adaptive Role of the Epigenome in Three Deep-Sea Polychaetes.</title>
        <authorList>
            <person name="Perez M."/>
            <person name="Aroh O."/>
            <person name="Sun Y."/>
            <person name="Lan Y."/>
            <person name="Juniper S.K."/>
            <person name="Young C.R."/>
            <person name="Angers B."/>
            <person name="Qian P.Y."/>
        </authorList>
    </citation>
    <scope>NUCLEOTIDE SEQUENCE</scope>
    <source>
        <strain evidence="8">R07B-5</strain>
    </source>
</reference>
<dbReference type="CDD" id="cd00054">
    <property type="entry name" value="EGF_CA"/>
    <property type="match status" value="1"/>
</dbReference>
<dbReference type="InterPro" id="IPR005533">
    <property type="entry name" value="AMOP_dom"/>
</dbReference>
<evidence type="ECO:0000313" key="8">
    <source>
        <dbReference type="EMBL" id="KAK2173006.1"/>
    </source>
</evidence>
<accession>A0AAD9NLS5</accession>
<dbReference type="SMART" id="SM00723">
    <property type="entry name" value="AMOP"/>
    <property type="match status" value="1"/>
</dbReference>
<dbReference type="Pfam" id="PF00094">
    <property type="entry name" value="VWD"/>
    <property type="match status" value="1"/>
</dbReference>
<gene>
    <name evidence="8" type="ORF">NP493_911g00016</name>
</gene>
<dbReference type="PROSITE" id="PS51233">
    <property type="entry name" value="VWFD"/>
    <property type="match status" value="1"/>
</dbReference>
<dbReference type="InterPro" id="IPR000742">
    <property type="entry name" value="EGF"/>
</dbReference>
<evidence type="ECO:0000256" key="1">
    <source>
        <dbReference type="ARBA" id="ARBA00004370"/>
    </source>
</evidence>
<evidence type="ECO:0000256" key="2">
    <source>
        <dbReference type="ARBA" id="ARBA00022692"/>
    </source>
</evidence>
<comment type="caution">
    <text evidence="8">The sequence shown here is derived from an EMBL/GenBank/DDBJ whole genome shotgun (WGS) entry which is preliminary data.</text>
</comment>
<evidence type="ECO:0000256" key="3">
    <source>
        <dbReference type="ARBA" id="ARBA00022989"/>
    </source>
</evidence>
<keyword evidence="4" id="KW-0472">Membrane</keyword>
<dbReference type="Gene3D" id="2.10.25.10">
    <property type="entry name" value="Laminin"/>
    <property type="match status" value="2"/>
</dbReference>
<evidence type="ECO:0000256" key="4">
    <source>
        <dbReference type="ARBA" id="ARBA00023136"/>
    </source>
</evidence>
<dbReference type="EMBL" id="JAODUO010000912">
    <property type="protein sequence ID" value="KAK2173006.1"/>
    <property type="molecule type" value="Genomic_DNA"/>
</dbReference>
<dbReference type="InterPro" id="IPR056619">
    <property type="entry name" value="C8-3_MUC4"/>
</dbReference>
<protein>
    <recommendedName>
        <fullName evidence="10">Mucin-like protein</fullName>
    </recommendedName>
</protein>
<dbReference type="Proteomes" id="UP001209878">
    <property type="component" value="Unassembled WGS sequence"/>
</dbReference>
<dbReference type="AlphaFoldDB" id="A0AAD9NLS5"/>
<dbReference type="PROSITE" id="PS00022">
    <property type="entry name" value="EGF_1"/>
    <property type="match status" value="1"/>
</dbReference>
<dbReference type="InterPro" id="IPR013783">
    <property type="entry name" value="Ig-like_fold"/>
</dbReference>
<evidence type="ECO:0008006" key="10">
    <source>
        <dbReference type="Google" id="ProtNLM"/>
    </source>
</evidence>
<dbReference type="PANTHER" id="PTHR13802:SF52">
    <property type="entry name" value="MUCIN-4"/>
    <property type="match status" value="1"/>
</dbReference>
<dbReference type="Gene3D" id="2.60.40.10">
    <property type="entry name" value="Immunoglobulins"/>
    <property type="match status" value="1"/>
</dbReference>
<evidence type="ECO:0000259" key="7">
    <source>
        <dbReference type="PROSITE" id="PS51233"/>
    </source>
</evidence>
<keyword evidence="2" id="KW-0812">Transmembrane</keyword>
<dbReference type="SMART" id="SM00216">
    <property type="entry name" value="VWD"/>
    <property type="match status" value="1"/>
</dbReference>
<name>A0AAD9NLS5_RIDPI</name>
<dbReference type="SUPFAM" id="SSF57196">
    <property type="entry name" value="EGF/Laminin"/>
    <property type="match status" value="1"/>
</dbReference>
<keyword evidence="9" id="KW-1185">Reference proteome</keyword>